<name>A0A8S9HWA7_BRACR</name>
<reference evidence="2" key="1">
    <citation type="submission" date="2019-12" db="EMBL/GenBank/DDBJ databases">
        <title>Genome sequencing and annotation of Brassica cretica.</title>
        <authorList>
            <person name="Studholme D.J."/>
            <person name="Sarris P.F."/>
        </authorList>
    </citation>
    <scope>NUCLEOTIDE SEQUENCE</scope>
    <source>
        <strain evidence="2">PFS-102/07</strain>
        <tissue evidence="2">Leaf</tissue>
    </source>
</reference>
<protein>
    <submittedName>
        <fullName evidence="2">Uncharacterized protein</fullName>
    </submittedName>
</protein>
<feature type="compositionally biased region" description="Basic and acidic residues" evidence="1">
    <location>
        <begin position="62"/>
        <end position="71"/>
    </location>
</feature>
<comment type="caution">
    <text evidence="2">The sequence shown here is derived from an EMBL/GenBank/DDBJ whole genome shotgun (WGS) entry which is preliminary data.</text>
</comment>
<proteinExistence type="predicted"/>
<feature type="region of interest" description="Disordered" evidence="1">
    <location>
        <begin position="160"/>
        <end position="194"/>
    </location>
</feature>
<evidence type="ECO:0000256" key="1">
    <source>
        <dbReference type="SAM" id="MobiDB-lite"/>
    </source>
</evidence>
<gene>
    <name evidence="2" type="ORF">F2Q70_00016558</name>
</gene>
<dbReference type="AlphaFoldDB" id="A0A8S9HWA7"/>
<organism evidence="2">
    <name type="scientific">Brassica cretica</name>
    <name type="common">Mustard</name>
    <dbReference type="NCBI Taxonomy" id="69181"/>
    <lineage>
        <taxon>Eukaryota</taxon>
        <taxon>Viridiplantae</taxon>
        <taxon>Streptophyta</taxon>
        <taxon>Embryophyta</taxon>
        <taxon>Tracheophyta</taxon>
        <taxon>Spermatophyta</taxon>
        <taxon>Magnoliopsida</taxon>
        <taxon>eudicotyledons</taxon>
        <taxon>Gunneridae</taxon>
        <taxon>Pentapetalae</taxon>
        <taxon>rosids</taxon>
        <taxon>malvids</taxon>
        <taxon>Brassicales</taxon>
        <taxon>Brassicaceae</taxon>
        <taxon>Brassiceae</taxon>
        <taxon>Brassica</taxon>
    </lineage>
</organism>
<dbReference type="EMBL" id="QGKY02001250">
    <property type="protein sequence ID" value="KAF2561102.1"/>
    <property type="molecule type" value="Genomic_DNA"/>
</dbReference>
<sequence length="313" mass="35248">MVEESESKWMKVSERGNKRAYTNRGSYRGEGDASRHRSARRHDTRLGVQNEQTREQNGQRGGRVEAREEGEIMRVEEQVATLPSQKFQEELANTQADGTDAISDPTDAEQGLLTVQGFLEDQGELDDEDVMEMDEIKAHLLENGIDMDAEDFLENLSEEEAEEVIKGHEEGRNDREEEEMVSVEEEKGPVGGDVAKKQGLRKRLFKPTSSTVGSNKMRVFNALASPRKRAGAKTGTRQGDNSKQMESKGPLNPENGDIPQQGHDRYDGIFIDWNMDCGGAVSLFSGIMIYSIDQSRWQQWDRRVAALKRRIAV</sequence>
<accession>A0A8S9HWA7</accession>
<feature type="compositionally biased region" description="Basic and acidic residues" evidence="1">
    <location>
        <begin position="163"/>
        <end position="175"/>
    </location>
</feature>
<feature type="region of interest" description="Disordered" evidence="1">
    <location>
        <begin position="1"/>
        <end position="71"/>
    </location>
</feature>
<feature type="region of interest" description="Disordered" evidence="1">
    <location>
        <begin position="226"/>
        <end position="263"/>
    </location>
</feature>
<feature type="compositionally biased region" description="Polar residues" evidence="1">
    <location>
        <begin position="235"/>
        <end position="244"/>
    </location>
</feature>
<evidence type="ECO:0000313" key="2">
    <source>
        <dbReference type="EMBL" id="KAF2561102.1"/>
    </source>
</evidence>
<feature type="compositionally biased region" description="Basic and acidic residues" evidence="1">
    <location>
        <begin position="1"/>
        <end position="17"/>
    </location>
</feature>